<comment type="caution">
    <text evidence="3">The sequence shown here is derived from an EMBL/GenBank/DDBJ whole genome shotgun (WGS) entry which is preliminary data.</text>
</comment>
<reference evidence="3" key="1">
    <citation type="submission" date="2020-12" db="EMBL/GenBank/DDBJ databases">
        <title>Methylobrevis albus sp. nov., isolated from fresh water lack sediment.</title>
        <authorList>
            <person name="Zou Q."/>
        </authorList>
    </citation>
    <scope>NUCLEOTIDE SEQUENCE</scope>
    <source>
        <strain evidence="3">L22</strain>
    </source>
</reference>
<dbReference type="CDD" id="cd06571">
    <property type="entry name" value="Bac_DnaA_C"/>
    <property type="match status" value="1"/>
</dbReference>
<evidence type="ECO:0000313" key="3">
    <source>
        <dbReference type="EMBL" id="MBH0237167.1"/>
    </source>
</evidence>
<dbReference type="GO" id="GO:0005524">
    <property type="term" value="F:ATP binding"/>
    <property type="evidence" value="ECO:0007669"/>
    <property type="project" value="InterPro"/>
</dbReference>
<dbReference type="GO" id="GO:0006275">
    <property type="term" value="P:regulation of DNA replication"/>
    <property type="evidence" value="ECO:0007669"/>
    <property type="project" value="InterPro"/>
</dbReference>
<evidence type="ECO:0000313" key="4">
    <source>
        <dbReference type="Proteomes" id="UP000631694"/>
    </source>
</evidence>
<dbReference type="RefSeq" id="WP_197310266.1">
    <property type="nucleotide sequence ID" value="NZ_JADZLT010000041.1"/>
</dbReference>
<accession>A0A931HYR4</accession>
<dbReference type="EMBL" id="JADZLT010000041">
    <property type="protein sequence ID" value="MBH0237167.1"/>
    <property type="molecule type" value="Genomic_DNA"/>
</dbReference>
<dbReference type="SMART" id="SM00760">
    <property type="entry name" value="Bac_DnaA_C"/>
    <property type="match status" value="1"/>
</dbReference>
<sequence>MATLHATPDQTAAAPRRGSPRTAGERGADAGALALVDSTAAAFGLLPSALHQPSRGPAPTAFARQVAMYLAHVHLGLTMRDAGGLFGRDRTTAAHACRRVEDRRDDAAVDRLVEGIAAAIDRATATGAGR</sequence>
<proteinExistence type="predicted"/>
<dbReference type="InterPro" id="IPR010921">
    <property type="entry name" value="Trp_repressor/repl_initiator"/>
</dbReference>
<gene>
    <name evidence="3" type="ORF">I5731_04980</name>
</gene>
<dbReference type="GO" id="GO:0006270">
    <property type="term" value="P:DNA replication initiation"/>
    <property type="evidence" value="ECO:0007669"/>
    <property type="project" value="InterPro"/>
</dbReference>
<feature type="region of interest" description="Disordered" evidence="1">
    <location>
        <begin position="1"/>
        <end position="29"/>
    </location>
</feature>
<keyword evidence="4" id="KW-1185">Reference proteome</keyword>
<dbReference type="AlphaFoldDB" id="A0A931HYR4"/>
<dbReference type="Proteomes" id="UP000631694">
    <property type="component" value="Unassembled WGS sequence"/>
</dbReference>
<feature type="domain" description="Chromosomal replication initiator DnaA C-terminal" evidence="2">
    <location>
        <begin position="31"/>
        <end position="100"/>
    </location>
</feature>
<dbReference type="SUPFAM" id="SSF48295">
    <property type="entry name" value="TrpR-like"/>
    <property type="match status" value="1"/>
</dbReference>
<protein>
    <recommendedName>
        <fullName evidence="2">Chromosomal replication initiator DnaA C-terminal domain-containing protein</fullName>
    </recommendedName>
</protein>
<dbReference type="Pfam" id="PF08299">
    <property type="entry name" value="Bac_DnaA_C"/>
    <property type="match status" value="1"/>
</dbReference>
<evidence type="ECO:0000259" key="2">
    <source>
        <dbReference type="SMART" id="SM00760"/>
    </source>
</evidence>
<dbReference type="Gene3D" id="1.10.1750.10">
    <property type="match status" value="1"/>
</dbReference>
<dbReference type="GO" id="GO:0043565">
    <property type="term" value="F:sequence-specific DNA binding"/>
    <property type="evidence" value="ECO:0007669"/>
    <property type="project" value="InterPro"/>
</dbReference>
<name>A0A931HYR4_9HYPH</name>
<evidence type="ECO:0000256" key="1">
    <source>
        <dbReference type="SAM" id="MobiDB-lite"/>
    </source>
</evidence>
<dbReference type="InterPro" id="IPR013159">
    <property type="entry name" value="DnaA_C"/>
</dbReference>
<organism evidence="3 4">
    <name type="scientific">Methylobrevis albus</name>
    <dbReference type="NCBI Taxonomy" id="2793297"/>
    <lineage>
        <taxon>Bacteria</taxon>
        <taxon>Pseudomonadati</taxon>
        <taxon>Pseudomonadota</taxon>
        <taxon>Alphaproteobacteria</taxon>
        <taxon>Hyphomicrobiales</taxon>
        <taxon>Pleomorphomonadaceae</taxon>
        <taxon>Methylobrevis</taxon>
    </lineage>
</organism>